<dbReference type="GO" id="GO:0004519">
    <property type="term" value="F:endonuclease activity"/>
    <property type="evidence" value="ECO:0007669"/>
    <property type="project" value="UniProtKB-KW"/>
</dbReference>
<dbReference type="CDD" id="cd01647">
    <property type="entry name" value="RT_LTR"/>
    <property type="match status" value="1"/>
</dbReference>
<dbReference type="Gene3D" id="3.10.20.370">
    <property type="match status" value="1"/>
</dbReference>
<dbReference type="Pfam" id="PF00078">
    <property type="entry name" value="RVT_1"/>
    <property type="match status" value="1"/>
</dbReference>
<keyword evidence="10" id="KW-1185">Reference proteome</keyword>
<evidence type="ECO:0000256" key="1">
    <source>
        <dbReference type="ARBA" id="ARBA00022679"/>
    </source>
</evidence>
<evidence type="ECO:0000256" key="6">
    <source>
        <dbReference type="ARBA" id="ARBA00022918"/>
    </source>
</evidence>
<dbReference type="Proteomes" id="UP000230750">
    <property type="component" value="Unassembled WGS sequence"/>
</dbReference>
<organism evidence="9 10">
    <name type="scientific">Stichopus japonicus</name>
    <name type="common">Sea cucumber</name>
    <dbReference type="NCBI Taxonomy" id="307972"/>
    <lineage>
        <taxon>Eukaryota</taxon>
        <taxon>Metazoa</taxon>
        <taxon>Echinodermata</taxon>
        <taxon>Eleutherozoa</taxon>
        <taxon>Echinozoa</taxon>
        <taxon>Holothuroidea</taxon>
        <taxon>Aspidochirotacea</taxon>
        <taxon>Aspidochirotida</taxon>
        <taxon>Stichopodidae</taxon>
        <taxon>Apostichopus</taxon>
    </lineage>
</organism>
<dbReference type="FunFam" id="3.10.20.370:FF:000001">
    <property type="entry name" value="Retrovirus-related Pol polyprotein from transposon 17.6-like protein"/>
    <property type="match status" value="1"/>
</dbReference>
<dbReference type="Pfam" id="PF17917">
    <property type="entry name" value="RT_RNaseH"/>
    <property type="match status" value="1"/>
</dbReference>
<accession>A0A2G8KDC7</accession>
<keyword evidence="2" id="KW-0548">Nucleotidyltransferase</keyword>
<comment type="caution">
    <text evidence="9">The sequence shown here is derived from an EMBL/GenBank/DDBJ whole genome shotgun (WGS) entry which is preliminary data.</text>
</comment>
<evidence type="ECO:0000259" key="7">
    <source>
        <dbReference type="Pfam" id="PF00078"/>
    </source>
</evidence>
<name>A0A2G8KDC7_STIJA</name>
<keyword evidence="1" id="KW-0808">Transferase</keyword>
<dbReference type="AlphaFoldDB" id="A0A2G8KDC7"/>
<dbReference type="InterPro" id="IPR043128">
    <property type="entry name" value="Rev_trsase/Diguanyl_cyclase"/>
</dbReference>
<dbReference type="GO" id="GO:0003964">
    <property type="term" value="F:RNA-directed DNA polymerase activity"/>
    <property type="evidence" value="ECO:0007669"/>
    <property type="project" value="UniProtKB-KW"/>
</dbReference>
<dbReference type="InterPro" id="IPR000477">
    <property type="entry name" value="RT_dom"/>
</dbReference>
<dbReference type="CDD" id="cd09274">
    <property type="entry name" value="RNase_HI_RT_Ty3"/>
    <property type="match status" value="1"/>
</dbReference>
<feature type="domain" description="Reverse transcriptase" evidence="7">
    <location>
        <begin position="139"/>
        <end position="211"/>
    </location>
</feature>
<evidence type="ECO:0000313" key="9">
    <source>
        <dbReference type="EMBL" id="PIK45983.1"/>
    </source>
</evidence>
<evidence type="ECO:0000259" key="8">
    <source>
        <dbReference type="Pfam" id="PF17917"/>
    </source>
</evidence>
<evidence type="ECO:0000256" key="5">
    <source>
        <dbReference type="ARBA" id="ARBA00022801"/>
    </source>
</evidence>
<dbReference type="PANTHER" id="PTHR37984">
    <property type="entry name" value="PROTEIN CBG26694"/>
    <property type="match status" value="1"/>
</dbReference>
<dbReference type="InterPro" id="IPR041373">
    <property type="entry name" value="RT_RNaseH"/>
</dbReference>
<evidence type="ECO:0000256" key="4">
    <source>
        <dbReference type="ARBA" id="ARBA00022759"/>
    </source>
</evidence>
<dbReference type="SUPFAM" id="SSF56672">
    <property type="entry name" value="DNA/RNA polymerases"/>
    <property type="match status" value="1"/>
</dbReference>
<gene>
    <name evidence="9" type="ORF">BSL78_17135</name>
</gene>
<evidence type="ECO:0000313" key="10">
    <source>
        <dbReference type="Proteomes" id="UP000230750"/>
    </source>
</evidence>
<dbReference type="InterPro" id="IPR043502">
    <property type="entry name" value="DNA/RNA_pol_sf"/>
</dbReference>
<keyword evidence="4" id="KW-0255">Endonuclease</keyword>
<keyword evidence="3" id="KW-0540">Nuclease</keyword>
<evidence type="ECO:0000256" key="3">
    <source>
        <dbReference type="ARBA" id="ARBA00022722"/>
    </source>
</evidence>
<feature type="domain" description="Reverse transcriptase RNase H-like" evidence="8">
    <location>
        <begin position="212"/>
        <end position="318"/>
    </location>
</feature>
<sequence length="339" mass="38510">MSICLRHTTKERIHFTSTPLPSPEVKSISTPTGVALATAPCIRDQSGVDHISSPTDPSEHLPDISVKLKNSDVLCNLSEKLSHLSKQHQIEMSDLINSHVDLFTDIPRRTHLVCHNVDVGDAVPIKQHPYRLSPIKMKHLQNEYTVMPFGMKNAPATFQRFINTLVGDLQGCSVYIDDIVIYSQTWQEHIAQIRSLMERLCSANLTVNLVKNFEKQFKLAVDASDFGAGSILLQQDSEGIDHPVCYFSKKFNKHQQNYSTVEKETLALLLSLQMFDVYLGTTPFPVIVLTDHNPLTFVHNMKNHNKRLLRWSLIFQEYNLDIQHIRGKDNIFADALSRI</sequence>
<proteinExistence type="predicted"/>
<dbReference type="PANTHER" id="PTHR37984:SF5">
    <property type="entry name" value="PROTEIN NYNRIN-LIKE"/>
    <property type="match status" value="1"/>
</dbReference>
<protein>
    <recommendedName>
        <fullName evidence="11">Reverse transcriptase domain-containing protein</fullName>
    </recommendedName>
</protein>
<dbReference type="OrthoDB" id="10000497at2759"/>
<dbReference type="Gene3D" id="3.30.70.270">
    <property type="match status" value="1"/>
</dbReference>
<dbReference type="InterPro" id="IPR050951">
    <property type="entry name" value="Retrovirus_Pol_polyprotein"/>
</dbReference>
<evidence type="ECO:0008006" key="11">
    <source>
        <dbReference type="Google" id="ProtNLM"/>
    </source>
</evidence>
<dbReference type="GO" id="GO:0016787">
    <property type="term" value="F:hydrolase activity"/>
    <property type="evidence" value="ECO:0007669"/>
    <property type="project" value="UniProtKB-KW"/>
</dbReference>
<evidence type="ECO:0000256" key="2">
    <source>
        <dbReference type="ARBA" id="ARBA00022695"/>
    </source>
</evidence>
<dbReference type="EMBL" id="MRZV01000672">
    <property type="protein sequence ID" value="PIK45983.1"/>
    <property type="molecule type" value="Genomic_DNA"/>
</dbReference>
<reference evidence="9 10" key="1">
    <citation type="journal article" date="2017" name="PLoS Biol.">
        <title>The sea cucumber genome provides insights into morphological evolution and visceral regeneration.</title>
        <authorList>
            <person name="Zhang X."/>
            <person name="Sun L."/>
            <person name="Yuan J."/>
            <person name="Sun Y."/>
            <person name="Gao Y."/>
            <person name="Zhang L."/>
            <person name="Li S."/>
            <person name="Dai H."/>
            <person name="Hamel J.F."/>
            <person name="Liu C."/>
            <person name="Yu Y."/>
            <person name="Liu S."/>
            <person name="Lin W."/>
            <person name="Guo K."/>
            <person name="Jin S."/>
            <person name="Xu P."/>
            <person name="Storey K.B."/>
            <person name="Huan P."/>
            <person name="Zhang T."/>
            <person name="Zhou Y."/>
            <person name="Zhang J."/>
            <person name="Lin C."/>
            <person name="Li X."/>
            <person name="Xing L."/>
            <person name="Huo D."/>
            <person name="Sun M."/>
            <person name="Wang L."/>
            <person name="Mercier A."/>
            <person name="Li F."/>
            <person name="Yang H."/>
            <person name="Xiang J."/>
        </authorList>
    </citation>
    <scope>NUCLEOTIDE SEQUENCE [LARGE SCALE GENOMIC DNA]</scope>
    <source>
        <strain evidence="9">Shaxun</strain>
        <tissue evidence="9">Muscle</tissue>
    </source>
</reference>
<keyword evidence="5" id="KW-0378">Hydrolase</keyword>
<keyword evidence="6" id="KW-0695">RNA-directed DNA polymerase</keyword>